<gene>
    <name evidence="3" type="ORF">EGT74_24890</name>
</gene>
<evidence type="ECO:0000313" key="4">
    <source>
        <dbReference type="Proteomes" id="UP000278351"/>
    </source>
</evidence>
<evidence type="ECO:0000256" key="2">
    <source>
        <dbReference type="SAM" id="Phobius"/>
    </source>
</evidence>
<protein>
    <submittedName>
        <fullName evidence="3">Uncharacterized protein</fullName>
    </submittedName>
</protein>
<dbReference type="EMBL" id="RPDH01000003">
    <property type="protein sequence ID" value="RPE05616.1"/>
    <property type="molecule type" value="Genomic_DNA"/>
</dbReference>
<proteinExistence type="predicted"/>
<keyword evidence="2" id="KW-0472">Membrane</keyword>
<organism evidence="3 4">
    <name type="scientific">Chitinophaga lutea</name>
    <dbReference type="NCBI Taxonomy" id="2488634"/>
    <lineage>
        <taxon>Bacteria</taxon>
        <taxon>Pseudomonadati</taxon>
        <taxon>Bacteroidota</taxon>
        <taxon>Chitinophagia</taxon>
        <taxon>Chitinophagales</taxon>
        <taxon>Chitinophagaceae</taxon>
        <taxon>Chitinophaga</taxon>
    </lineage>
</organism>
<reference evidence="3 4" key="1">
    <citation type="submission" date="2018-11" db="EMBL/GenBank/DDBJ databases">
        <title>Chitinophaga lutea sp.nov., isolate from arsenic contaminated soil.</title>
        <authorList>
            <person name="Zong Y."/>
        </authorList>
    </citation>
    <scope>NUCLEOTIDE SEQUENCE [LARGE SCALE GENOMIC DNA]</scope>
    <source>
        <strain evidence="3 4">ZY74</strain>
    </source>
</reference>
<feature type="transmembrane region" description="Helical" evidence="2">
    <location>
        <begin position="122"/>
        <end position="143"/>
    </location>
</feature>
<feature type="transmembrane region" description="Helical" evidence="2">
    <location>
        <begin position="36"/>
        <end position="57"/>
    </location>
</feature>
<sequence length="163" mass="18414">MEDAAIRAQDPHHVPVPPEIPQMTSDNKSRAKSKRWLNWLPFGILLGGITYTLYTAATTDVIFTYKNYGAIFLLLACAVFMVLKPRPGKILLLITILLGTFNLIAFTPTVVTYRFYVTSLKIGPPAIQVFSFFVLLLFVVVNFDKVKAWKGKLLTPKVYENME</sequence>
<keyword evidence="2" id="KW-1133">Transmembrane helix</keyword>
<feature type="region of interest" description="Disordered" evidence="1">
    <location>
        <begin position="1"/>
        <end position="26"/>
    </location>
</feature>
<evidence type="ECO:0000313" key="3">
    <source>
        <dbReference type="EMBL" id="RPE05616.1"/>
    </source>
</evidence>
<dbReference type="AlphaFoldDB" id="A0A3N4PBJ9"/>
<dbReference type="RefSeq" id="WP_123849262.1">
    <property type="nucleotide sequence ID" value="NZ_RPDH01000003.1"/>
</dbReference>
<keyword evidence="4" id="KW-1185">Reference proteome</keyword>
<accession>A0A3N4PBJ9</accession>
<name>A0A3N4PBJ9_9BACT</name>
<comment type="caution">
    <text evidence="3">The sequence shown here is derived from an EMBL/GenBank/DDBJ whole genome shotgun (WGS) entry which is preliminary data.</text>
</comment>
<dbReference type="Proteomes" id="UP000278351">
    <property type="component" value="Unassembled WGS sequence"/>
</dbReference>
<feature type="transmembrane region" description="Helical" evidence="2">
    <location>
        <begin position="63"/>
        <end position="83"/>
    </location>
</feature>
<keyword evidence="2" id="KW-0812">Transmembrane</keyword>
<evidence type="ECO:0000256" key="1">
    <source>
        <dbReference type="SAM" id="MobiDB-lite"/>
    </source>
</evidence>
<feature type="transmembrane region" description="Helical" evidence="2">
    <location>
        <begin position="90"/>
        <end position="116"/>
    </location>
</feature>